<dbReference type="GO" id="GO:0008270">
    <property type="term" value="F:zinc ion binding"/>
    <property type="evidence" value="ECO:0007669"/>
    <property type="project" value="UniProtKB-KW"/>
</dbReference>
<keyword evidence="1" id="KW-0863">Zinc-finger</keyword>
<dbReference type="SUPFAM" id="SSF46689">
    <property type="entry name" value="Homeodomain-like"/>
    <property type="match status" value="1"/>
</dbReference>
<dbReference type="EMBL" id="ML986669">
    <property type="protein sequence ID" value="KAF2260941.1"/>
    <property type="molecule type" value="Genomic_DNA"/>
</dbReference>
<evidence type="ECO:0000256" key="3">
    <source>
        <dbReference type="RuleBase" id="RU000682"/>
    </source>
</evidence>
<feature type="compositionally biased region" description="Low complexity" evidence="4">
    <location>
        <begin position="276"/>
        <end position="312"/>
    </location>
</feature>
<dbReference type="InterPro" id="IPR013087">
    <property type="entry name" value="Znf_C2H2_type"/>
</dbReference>
<gene>
    <name evidence="7" type="ORF">CC78DRAFT_619894</name>
</gene>
<organism evidence="7 8">
    <name type="scientific">Lojkania enalia</name>
    <dbReference type="NCBI Taxonomy" id="147567"/>
    <lineage>
        <taxon>Eukaryota</taxon>
        <taxon>Fungi</taxon>
        <taxon>Dikarya</taxon>
        <taxon>Ascomycota</taxon>
        <taxon>Pezizomycotina</taxon>
        <taxon>Dothideomycetes</taxon>
        <taxon>Pleosporomycetidae</taxon>
        <taxon>Pleosporales</taxon>
        <taxon>Pleosporales incertae sedis</taxon>
        <taxon>Lojkania</taxon>
    </lineage>
</organism>
<name>A0A9P4K2K6_9PLEO</name>
<evidence type="ECO:0000313" key="8">
    <source>
        <dbReference type="Proteomes" id="UP000800093"/>
    </source>
</evidence>
<keyword evidence="8" id="KW-1185">Reference proteome</keyword>
<comment type="caution">
    <text evidence="7">The sequence shown here is derived from an EMBL/GenBank/DDBJ whole genome shotgun (WGS) entry which is preliminary data.</text>
</comment>
<dbReference type="CDD" id="cd00086">
    <property type="entry name" value="homeodomain"/>
    <property type="match status" value="1"/>
</dbReference>
<feature type="region of interest" description="Disordered" evidence="4">
    <location>
        <begin position="187"/>
        <end position="215"/>
    </location>
</feature>
<feature type="compositionally biased region" description="Low complexity" evidence="4">
    <location>
        <begin position="331"/>
        <end position="340"/>
    </location>
</feature>
<dbReference type="SMART" id="SM00355">
    <property type="entry name" value="ZnF_C2H2"/>
    <property type="match status" value="4"/>
</dbReference>
<dbReference type="AlphaFoldDB" id="A0A9P4K2K6"/>
<dbReference type="PROSITE" id="PS50071">
    <property type="entry name" value="HOMEOBOX_2"/>
    <property type="match status" value="1"/>
</dbReference>
<dbReference type="OrthoDB" id="3501850at2759"/>
<keyword evidence="2 3" id="KW-0238">DNA-binding</keyword>
<evidence type="ECO:0000256" key="1">
    <source>
        <dbReference type="PROSITE-ProRule" id="PRU00042"/>
    </source>
</evidence>
<dbReference type="SMART" id="SM00389">
    <property type="entry name" value="HOX"/>
    <property type="match status" value="1"/>
</dbReference>
<dbReference type="PROSITE" id="PS00028">
    <property type="entry name" value="ZINC_FINGER_C2H2_1"/>
    <property type="match status" value="2"/>
</dbReference>
<keyword evidence="1" id="KW-0479">Metal-binding</keyword>
<evidence type="ECO:0000259" key="6">
    <source>
        <dbReference type="PROSITE" id="PS50157"/>
    </source>
</evidence>
<dbReference type="InterPro" id="IPR009057">
    <property type="entry name" value="Homeodomain-like_sf"/>
</dbReference>
<dbReference type="Gene3D" id="1.10.10.60">
    <property type="entry name" value="Homeodomain-like"/>
    <property type="match status" value="1"/>
</dbReference>
<evidence type="ECO:0000256" key="4">
    <source>
        <dbReference type="SAM" id="MobiDB-lite"/>
    </source>
</evidence>
<dbReference type="GO" id="GO:0005634">
    <property type="term" value="C:nucleus"/>
    <property type="evidence" value="ECO:0007669"/>
    <property type="project" value="UniProtKB-SubCell"/>
</dbReference>
<dbReference type="PROSITE" id="PS50157">
    <property type="entry name" value="ZINC_FINGER_C2H2_2"/>
    <property type="match status" value="1"/>
</dbReference>
<feature type="region of interest" description="Disordered" evidence="4">
    <location>
        <begin position="1"/>
        <end position="22"/>
    </location>
</feature>
<evidence type="ECO:0000259" key="5">
    <source>
        <dbReference type="PROSITE" id="PS50071"/>
    </source>
</evidence>
<keyword evidence="1" id="KW-0862">Zinc</keyword>
<dbReference type="GO" id="GO:0003677">
    <property type="term" value="F:DNA binding"/>
    <property type="evidence" value="ECO:0007669"/>
    <property type="project" value="UniProtKB-UniRule"/>
</dbReference>
<reference evidence="8" key="1">
    <citation type="journal article" date="2020" name="Stud. Mycol.">
        <title>101 Dothideomycetes genomes: A test case for predicting lifestyles and emergence of pathogens.</title>
        <authorList>
            <person name="Haridas S."/>
            <person name="Albert R."/>
            <person name="Binder M."/>
            <person name="Bloem J."/>
            <person name="LaButti K."/>
            <person name="Salamov A."/>
            <person name="Andreopoulos B."/>
            <person name="Baker S."/>
            <person name="Barry K."/>
            <person name="Bills G."/>
            <person name="Bluhm B."/>
            <person name="Cannon C."/>
            <person name="Castanera R."/>
            <person name="Culley D."/>
            <person name="Daum C."/>
            <person name="Ezra D."/>
            <person name="Gonzalez J."/>
            <person name="Henrissat B."/>
            <person name="Kuo A."/>
            <person name="Liang C."/>
            <person name="Lipzen A."/>
            <person name="Lutzoni F."/>
            <person name="Magnuson J."/>
            <person name="Mondo S."/>
            <person name="Nolan M."/>
            <person name="Ohm R."/>
            <person name="Pangilinan J."/>
            <person name="Park H.-J."/>
            <person name="Ramirez L."/>
            <person name="Alfaro M."/>
            <person name="Sun H."/>
            <person name="Tritt A."/>
            <person name="Yoshinaga Y."/>
            <person name="Zwiers L.-H."/>
            <person name="Turgeon B."/>
            <person name="Goodwin S."/>
            <person name="Spatafora J."/>
            <person name="Crous P."/>
            <person name="Grigoriev I."/>
        </authorList>
    </citation>
    <scope>NUCLEOTIDE SEQUENCE [LARGE SCALE GENOMIC DNA]</scope>
    <source>
        <strain evidence="8">CBS 304.66</strain>
    </source>
</reference>
<dbReference type="InterPro" id="IPR001356">
    <property type="entry name" value="HD"/>
</dbReference>
<sequence>MTTPAESWVLSPAEGLTSQPDGMNAESSYFHMLFGQDAPFYEDPHGDVGLDAQIASFGNSEDGVLMDWVPLDQTRLDPSLEQSPPSPPLRNNHDDEIANFLCALDDIKTTRKRGAQPRITLEAKRVLEEHYARAPYPTSRELDAIAQQTNLELRRVRNWFNNARSRRPPYPLEQIVSGEMIDHSELSRASGIGQDSVRTSSKDDNAQQDYRPTLSKESLEKLALEASTQQDPFEAWMTLEMDLEPVVTSAIEVEVAEDAFNPNFRQSKTPSSMRISRAPSVRSSRASSTGSAATAQTHYTTSSRGSNNSSFNRSRRKGRRRMEPYPRTRNRSSSSLRSSYSDAAQESRNLQYWCTFCGKQYKNQYEWARHEESIHCPRTTWVCCPNLENQLTICPFCAMASPDDLHLQIHEYFTCHSKSEGSRTFYRRDHFIQHLHNSHLRTGRFGSKLKHPDSQLGCSKGSEFGCFALADRWKRPPPPLPKDDPALHCGFCGKWLENWSQRRSHVSTHFKEGNNDPSSWWTHRLPMKLDDISSGLDAPFRCRYCRRVFHPGDQSHLSCLVWSCRFLSSVKALNSEKVWEDPFKSPFPERGRFHTWNECDQVFYTTSTEMLRHLKDIHGLQFPDSSTAVDRYFSRTVTATFEPVFLPRPESHEFSKDEALYSKNHSSYHPKSFNVRSPETLSALPSDILMDFDGISDALPRTSDAKYFTGPTSLRINQPADASNCPQPTPSKTTFRLLGNGPPRFFHSIFSSPATYYLKSSRTSSEFDEKKLGLVENPKGHVAALVMSSALVGMAGSGWAPTVAKDGSTGLVEFGMDD</sequence>
<keyword evidence="2 3" id="KW-0539">Nucleus</keyword>
<dbReference type="Proteomes" id="UP000800093">
    <property type="component" value="Unassembled WGS sequence"/>
</dbReference>
<evidence type="ECO:0000256" key="2">
    <source>
        <dbReference type="PROSITE-ProRule" id="PRU00108"/>
    </source>
</evidence>
<feature type="region of interest" description="Disordered" evidence="4">
    <location>
        <begin position="262"/>
        <end position="340"/>
    </location>
</feature>
<proteinExistence type="predicted"/>
<feature type="DNA-binding region" description="Homeobox" evidence="2">
    <location>
        <begin position="112"/>
        <end position="171"/>
    </location>
</feature>
<evidence type="ECO:0008006" key="9">
    <source>
        <dbReference type="Google" id="ProtNLM"/>
    </source>
</evidence>
<dbReference type="Pfam" id="PF00046">
    <property type="entry name" value="Homeodomain"/>
    <property type="match status" value="1"/>
</dbReference>
<accession>A0A9P4K2K6</accession>
<evidence type="ECO:0000313" key="7">
    <source>
        <dbReference type="EMBL" id="KAF2260941.1"/>
    </source>
</evidence>
<feature type="domain" description="C2H2-type" evidence="6">
    <location>
        <begin position="352"/>
        <end position="380"/>
    </location>
</feature>
<feature type="domain" description="Homeobox" evidence="5">
    <location>
        <begin position="110"/>
        <end position="170"/>
    </location>
</feature>
<protein>
    <recommendedName>
        <fullName evidence="9">Homeobox domain-containing protein</fullName>
    </recommendedName>
</protein>
<comment type="subcellular location">
    <subcellularLocation>
        <location evidence="2 3">Nucleus</location>
    </subcellularLocation>
</comment>
<feature type="compositionally biased region" description="Polar residues" evidence="4">
    <location>
        <begin position="263"/>
        <end position="274"/>
    </location>
</feature>
<keyword evidence="2 3" id="KW-0371">Homeobox</keyword>